<proteinExistence type="predicted"/>
<dbReference type="PANTHER" id="PTHR46917">
    <property type="entry name" value="MORN REPEAT-CONTAINING PROTEIN 2"/>
    <property type="match status" value="1"/>
</dbReference>
<dbReference type="Proteomes" id="UP000719412">
    <property type="component" value="Unassembled WGS sequence"/>
</dbReference>
<evidence type="ECO:0008006" key="3">
    <source>
        <dbReference type="Google" id="ProtNLM"/>
    </source>
</evidence>
<reference evidence="1" key="1">
    <citation type="journal article" date="2020" name="J Insects Food Feed">
        <title>The yellow mealworm (Tenebrio molitor) genome: a resource for the emerging insects as food and feed industry.</title>
        <authorList>
            <person name="Eriksson T."/>
            <person name="Andere A."/>
            <person name="Kelstrup H."/>
            <person name="Emery V."/>
            <person name="Picard C."/>
        </authorList>
    </citation>
    <scope>NUCLEOTIDE SEQUENCE</scope>
    <source>
        <strain evidence="1">Stoneville</strain>
        <tissue evidence="1">Whole head</tissue>
    </source>
</reference>
<comment type="caution">
    <text evidence="1">The sequence shown here is derived from an EMBL/GenBank/DDBJ whole genome shotgun (WGS) entry which is preliminary data.</text>
</comment>
<organism evidence="1 2">
    <name type="scientific">Tenebrio molitor</name>
    <name type="common">Yellow mealworm beetle</name>
    <dbReference type="NCBI Taxonomy" id="7067"/>
    <lineage>
        <taxon>Eukaryota</taxon>
        <taxon>Metazoa</taxon>
        <taxon>Ecdysozoa</taxon>
        <taxon>Arthropoda</taxon>
        <taxon>Hexapoda</taxon>
        <taxon>Insecta</taxon>
        <taxon>Pterygota</taxon>
        <taxon>Neoptera</taxon>
        <taxon>Endopterygota</taxon>
        <taxon>Coleoptera</taxon>
        <taxon>Polyphaga</taxon>
        <taxon>Cucujiformia</taxon>
        <taxon>Tenebrionidae</taxon>
        <taxon>Tenebrio</taxon>
    </lineage>
</organism>
<dbReference type="AlphaFoldDB" id="A0A8J6HIM6"/>
<protein>
    <recommendedName>
        <fullName evidence="3">MORN repeat-containing protein</fullName>
    </recommendedName>
</protein>
<keyword evidence="2" id="KW-1185">Reference proteome</keyword>
<evidence type="ECO:0000313" key="1">
    <source>
        <dbReference type="EMBL" id="KAH0815344.1"/>
    </source>
</evidence>
<dbReference type="Gene3D" id="2.20.110.10">
    <property type="entry name" value="Histone H3 K4-specific methyltransferase SET7/9 N-terminal domain"/>
    <property type="match status" value="1"/>
</dbReference>
<name>A0A8J6HIM6_TENMO</name>
<dbReference type="EMBL" id="JABDTM020023205">
    <property type="protein sequence ID" value="KAH0815344.1"/>
    <property type="molecule type" value="Genomic_DNA"/>
</dbReference>
<gene>
    <name evidence="1" type="ORF">GEV33_007446</name>
</gene>
<accession>A0A8J6HIM6</accession>
<dbReference type="PANTHER" id="PTHR46917:SF1">
    <property type="entry name" value="MORN REPEAT-CONTAINING PROTEIN 2"/>
    <property type="match status" value="1"/>
</dbReference>
<reference evidence="1" key="2">
    <citation type="submission" date="2021-08" db="EMBL/GenBank/DDBJ databases">
        <authorList>
            <person name="Eriksson T."/>
        </authorList>
    </citation>
    <scope>NUCLEOTIDE SEQUENCE</scope>
    <source>
        <strain evidence="1">Stoneville</strain>
        <tissue evidence="1">Whole head</tissue>
    </source>
</reference>
<dbReference type="InterPro" id="IPR052849">
    <property type="entry name" value="MORN_repeat_protein"/>
</dbReference>
<evidence type="ECO:0000313" key="2">
    <source>
        <dbReference type="Proteomes" id="UP000719412"/>
    </source>
</evidence>
<sequence>MNKKGFQEGEWEFTFPNEDKYSGHYNAHVSGLAWRQGPGLYVTHDGQTYEGNWKEDKLNEAENLKVTYQNEDQYTGKILKYKYNGPGTYTFKNGSHLTSNFTNNKPSGDIIYIDYHGQLWYGKAEAEYSLLSREHIFSYELDSERGKGRPKRALLELTDKLAEIVEPEEIIEKESVDLKELENEVFAKSTKTPSEINFEDSDWFREFQNFTETRKTVLHKIATEGVTSLTPEEKAWYRQYLKSAKLLERKKHKKLMKINADLLKQYFEEQLKDTCPPTSVFYPGEYWQTLGE</sequence>
<dbReference type="SUPFAM" id="SSF82185">
    <property type="entry name" value="Histone H3 K4-specific methyltransferase SET7/9 N-terminal domain"/>
    <property type="match status" value="1"/>
</dbReference>